<keyword evidence="3 9" id="KW-1003">Cell membrane</keyword>
<evidence type="ECO:0000256" key="6">
    <source>
        <dbReference type="ARBA" id="ARBA00022989"/>
    </source>
</evidence>
<dbReference type="PANTHER" id="PTHR33910:SF1">
    <property type="entry name" value="PROTEIN TRANSLOCASE SUBUNIT SECE"/>
    <property type="match status" value="1"/>
</dbReference>
<gene>
    <name evidence="9" type="primary">secE</name>
    <name evidence="10" type="ORF">TresaDRAFT_0708</name>
</gene>
<sequence length="59" mass="6702">MKKIFQFFKECGVELRKVVWPSRNDVVASVKVVFISTVIIAVILGLLDVLFTSAMRLVF</sequence>
<dbReference type="GO" id="GO:0009306">
    <property type="term" value="P:protein secretion"/>
    <property type="evidence" value="ECO:0007669"/>
    <property type="project" value="UniProtKB-UniRule"/>
</dbReference>
<keyword evidence="5 9" id="KW-0653">Protein transport</keyword>
<dbReference type="Pfam" id="PF00584">
    <property type="entry name" value="SecE"/>
    <property type="match status" value="1"/>
</dbReference>
<dbReference type="PATRIC" id="fig|907348.3.peg.2474"/>
<accession>H7ENF5</accession>
<dbReference type="GO" id="GO:0065002">
    <property type="term" value="P:intracellular protein transmembrane transport"/>
    <property type="evidence" value="ECO:0007669"/>
    <property type="project" value="UniProtKB-UniRule"/>
</dbReference>
<dbReference type="InterPro" id="IPR001901">
    <property type="entry name" value="Translocase_SecE/Sec61-g"/>
</dbReference>
<keyword evidence="4 9" id="KW-0812">Transmembrane</keyword>
<keyword evidence="11" id="KW-1185">Reference proteome</keyword>
<comment type="similarity">
    <text evidence="9">Belongs to the SecE/SEC61-gamma family.</text>
</comment>
<protein>
    <recommendedName>
        <fullName evidence="9">Protein translocase subunit SecE</fullName>
    </recommendedName>
</protein>
<dbReference type="Proteomes" id="UP000003571">
    <property type="component" value="Unassembled WGS sequence"/>
</dbReference>
<feature type="transmembrane region" description="Helical" evidence="9">
    <location>
        <begin position="32"/>
        <end position="51"/>
    </location>
</feature>
<dbReference type="HAMAP" id="MF_00422">
    <property type="entry name" value="SecE"/>
    <property type="match status" value="1"/>
</dbReference>
<evidence type="ECO:0000256" key="4">
    <source>
        <dbReference type="ARBA" id="ARBA00022692"/>
    </source>
</evidence>
<evidence type="ECO:0000256" key="7">
    <source>
        <dbReference type="ARBA" id="ARBA00023010"/>
    </source>
</evidence>
<name>H7ENF5_9SPIR</name>
<dbReference type="InterPro" id="IPR038379">
    <property type="entry name" value="SecE_sf"/>
</dbReference>
<comment type="function">
    <text evidence="9">Essential subunit of the Sec protein translocation channel SecYEG. Clamps together the 2 halves of SecY. May contact the channel plug during translocation.</text>
</comment>
<comment type="subcellular location">
    <subcellularLocation>
        <location evidence="9">Cell membrane</location>
        <topology evidence="9">Single-pass membrane protein</topology>
    </subcellularLocation>
    <subcellularLocation>
        <location evidence="1">Membrane</location>
    </subcellularLocation>
</comment>
<proteinExistence type="inferred from homology"/>
<dbReference type="eggNOG" id="COG0690">
    <property type="taxonomic scope" value="Bacteria"/>
</dbReference>
<evidence type="ECO:0000256" key="8">
    <source>
        <dbReference type="ARBA" id="ARBA00023136"/>
    </source>
</evidence>
<comment type="caution">
    <text evidence="10">The sequence shown here is derived from an EMBL/GenBank/DDBJ whole genome shotgun (WGS) entry which is preliminary data.</text>
</comment>
<dbReference type="STRING" id="907348.TresaDRAFT_0708"/>
<evidence type="ECO:0000256" key="9">
    <source>
        <dbReference type="HAMAP-Rule" id="MF_00422"/>
    </source>
</evidence>
<dbReference type="GO" id="GO:0008320">
    <property type="term" value="F:protein transmembrane transporter activity"/>
    <property type="evidence" value="ECO:0007669"/>
    <property type="project" value="UniProtKB-UniRule"/>
</dbReference>
<organism evidence="10 11">
    <name type="scientific">Treponema saccharophilum DSM 2985</name>
    <dbReference type="NCBI Taxonomy" id="907348"/>
    <lineage>
        <taxon>Bacteria</taxon>
        <taxon>Pseudomonadati</taxon>
        <taxon>Spirochaetota</taxon>
        <taxon>Spirochaetia</taxon>
        <taxon>Spirochaetales</taxon>
        <taxon>Treponemataceae</taxon>
        <taxon>Treponema</taxon>
    </lineage>
</organism>
<dbReference type="EMBL" id="AGRW01000053">
    <property type="protein sequence ID" value="EIC00883.1"/>
    <property type="molecule type" value="Genomic_DNA"/>
</dbReference>
<evidence type="ECO:0000313" key="10">
    <source>
        <dbReference type="EMBL" id="EIC00883.1"/>
    </source>
</evidence>
<evidence type="ECO:0000256" key="2">
    <source>
        <dbReference type="ARBA" id="ARBA00022448"/>
    </source>
</evidence>
<comment type="subunit">
    <text evidence="9">Component of the Sec protein translocase complex. Heterotrimer consisting of SecY, SecE and SecG subunits. The heterotrimers can form oligomers, although 1 heterotrimer is thought to be able to translocate proteins. Interacts with the ribosome. Interacts with SecDF, and other proteins may be involved. Interacts with SecA.</text>
</comment>
<dbReference type="OrthoDB" id="9799073at2"/>
<evidence type="ECO:0000256" key="5">
    <source>
        <dbReference type="ARBA" id="ARBA00022927"/>
    </source>
</evidence>
<dbReference type="NCBIfam" id="TIGR00964">
    <property type="entry name" value="secE_bact"/>
    <property type="match status" value="1"/>
</dbReference>
<keyword evidence="7 9" id="KW-0811">Translocation</keyword>
<dbReference type="Gene3D" id="1.20.5.1030">
    <property type="entry name" value="Preprotein translocase secy subunit"/>
    <property type="match status" value="1"/>
</dbReference>
<dbReference type="GO" id="GO:0043952">
    <property type="term" value="P:protein transport by the Sec complex"/>
    <property type="evidence" value="ECO:0007669"/>
    <property type="project" value="UniProtKB-UniRule"/>
</dbReference>
<keyword evidence="2 9" id="KW-0813">Transport</keyword>
<dbReference type="PANTHER" id="PTHR33910">
    <property type="entry name" value="PROTEIN TRANSLOCASE SUBUNIT SECE"/>
    <property type="match status" value="1"/>
</dbReference>
<keyword evidence="6 9" id="KW-1133">Transmembrane helix</keyword>
<evidence type="ECO:0000256" key="3">
    <source>
        <dbReference type="ARBA" id="ARBA00022475"/>
    </source>
</evidence>
<dbReference type="GO" id="GO:0006605">
    <property type="term" value="P:protein targeting"/>
    <property type="evidence" value="ECO:0007669"/>
    <property type="project" value="UniProtKB-UniRule"/>
</dbReference>
<dbReference type="InterPro" id="IPR005807">
    <property type="entry name" value="SecE_bac"/>
</dbReference>
<evidence type="ECO:0000313" key="11">
    <source>
        <dbReference type="Proteomes" id="UP000003571"/>
    </source>
</evidence>
<reference evidence="10 11" key="1">
    <citation type="submission" date="2011-09" db="EMBL/GenBank/DDBJ databases">
        <title>The draft genome of Treponema saccharophilum DSM 2985.</title>
        <authorList>
            <consortium name="US DOE Joint Genome Institute (JGI-PGF)"/>
            <person name="Lucas S."/>
            <person name="Copeland A."/>
            <person name="Lapidus A."/>
            <person name="Glavina del Rio T."/>
            <person name="Dalin E."/>
            <person name="Tice H."/>
            <person name="Bruce D."/>
            <person name="Goodwin L."/>
            <person name="Pitluck S."/>
            <person name="Peters L."/>
            <person name="Kyrpides N."/>
            <person name="Mavromatis K."/>
            <person name="Ivanova N."/>
            <person name="Markowitz V."/>
            <person name="Cheng J.-F."/>
            <person name="Hugenholtz P."/>
            <person name="Woyke T."/>
            <person name="Wu D."/>
            <person name="Gronow S."/>
            <person name="Wellnitz S."/>
            <person name="Brambilla E."/>
            <person name="Klenk H.-P."/>
            <person name="Eisen J.A."/>
        </authorList>
    </citation>
    <scope>NUCLEOTIDE SEQUENCE [LARGE SCALE GENOMIC DNA]</scope>
    <source>
        <strain evidence="10 11">DSM 2985</strain>
    </source>
</reference>
<dbReference type="GO" id="GO:0005886">
    <property type="term" value="C:plasma membrane"/>
    <property type="evidence" value="ECO:0007669"/>
    <property type="project" value="UniProtKB-SubCell"/>
</dbReference>
<dbReference type="RefSeq" id="WP_002706040.1">
    <property type="nucleotide sequence ID" value="NZ_AGRW01000053.1"/>
</dbReference>
<evidence type="ECO:0000256" key="1">
    <source>
        <dbReference type="ARBA" id="ARBA00004370"/>
    </source>
</evidence>
<dbReference type="AlphaFoldDB" id="H7ENF5"/>
<keyword evidence="8 9" id="KW-0472">Membrane</keyword>